<reference evidence="1 2" key="1">
    <citation type="submission" date="2023-07" db="EMBL/GenBank/DDBJ databases">
        <title>Sequencing the genomes of 1000 actinobacteria strains.</title>
        <authorList>
            <person name="Klenk H.-P."/>
        </authorList>
    </citation>
    <scope>NUCLEOTIDE SEQUENCE [LARGE SCALE GENOMIC DNA]</scope>
    <source>
        <strain evidence="1 2">DSM 46740</strain>
    </source>
</reference>
<sequence length="137" mass="15573">MNRGTAFWRELFLTRLSSESTIIVRDVVAEVLGRKPTSSEMNAARKASHYVAEAGQAVLMGLYPREVRGEDHSRPGERRVSCLTADDALVRRLPFCVERSATQQPGWWKDKESEAFKQAQAATRPERERALAMLLRR</sequence>
<evidence type="ECO:0000313" key="1">
    <source>
        <dbReference type="EMBL" id="MDP9847379.1"/>
    </source>
</evidence>
<name>A0ABT9QKX0_9ACTN</name>
<protein>
    <submittedName>
        <fullName evidence="1">Uncharacterized protein</fullName>
    </submittedName>
</protein>
<evidence type="ECO:0000313" key="2">
    <source>
        <dbReference type="Proteomes" id="UP001225356"/>
    </source>
</evidence>
<keyword evidence="2" id="KW-1185">Reference proteome</keyword>
<dbReference type="Proteomes" id="UP001225356">
    <property type="component" value="Unassembled WGS sequence"/>
</dbReference>
<comment type="caution">
    <text evidence="1">The sequence shown here is derived from an EMBL/GenBank/DDBJ whole genome shotgun (WGS) entry which is preliminary data.</text>
</comment>
<gene>
    <name evidence="1" type="ORF">J2853_006590</name>
</gene>
<dbReference type="EMBL" id="JAUSQU010000001">
    <property type="protein sequence ID" value="MDP9847379.1"/>
    <property type="molecule type" value="Genomic_DNA"/>
</dbReference>
<organism evidence="1 2">
    <name type="scientific">Streptosporangium lutulentum</name>
    <dbReference type="NCBI Taxonomy" id="1461250"/>
    <lineage>
        <taxon>Bacteria</taxon>
        <taxon>Bacillati</taxon>
        <taxon>Actinomycetota</taxon>
        <taxon>Actinomycetes</taxon>
        <taxon>Streptosporangiales</taxon>
        <taxon>Streptosporangiaceae</taxon>
        <taxon>Streptosporangium</taxon>
    </lineage>
</organism>
<dbReference type="RefSeq" id="WP_307564474.1">
    <property type="nucleotide sequence ID" value="NZ_JAUSQU010000001.1"/>
</dbReference>
<proteinExistence type="predicted"/>
<accession>A0ABT9QKX0</accession>